<evidence type="ECO:0000313" key="8">
    <source>
        <dbReference type="Proteomes" id="UP001237448"/>
    </source>
</evidence>
<keyword evidence="3 4" id="KW-0472">Membrane</keyword>
<dbReference type="EMBL" id="JAUSVK010000001">
    <property type="protein sequence ID" value="MDQ0396343.1"/>
    <property type="molecule type" value="Genomic_DNA"/>
</dbReference>
<reference evidence="7 8" key="1">
    <citation type="submission" date="2023-07" db="EMBL/GenBank/DDBJ databases">
        <title>Genomic Encyclopedia of Type Strains, Phase IV (KMG-IV): sequencing the most valuable type-strain genomes for metagenomic binning, comparative biology and taxonomic classification.</title>
        <authorList>
            <person name="Goeker M."/>
        </authorList>
    </citation>
    <scope>NUCLEOTIDE SEQUENCE [LARGE SCALE GENOMIC DNA]</scope>
    <source>
        <strain evidence="7 8">DSM 5896</strain>
    </source>
</reference>
<keyword evidence="1 4" id="KW-0812">Transmembrane</keyword>
<sequence length="386" mass="39433">MTGVALAMAYGSSFLLSDALSAAGHAASTAGAVISVGTVATLVGSLFAGRLAERTGILPLVAASASIMAIAMACFAMIGTGGLPLAYAGGLSLGLGWAIFYMLAPIQLIHCLKPSARLEALTLLSGSQMLGIGMSAPLGHAIADHFGGPAKAYAFYACVCALVAAFSLLIRRRMADQPQLPMRAVALTVPATLSILRARTVAPVIMIGIAACTFAGLSTFQSLYAGSRGLAPDIFFLTFTVTTVALRFSVASMIGRIPLGRLGLALFIATLLGIGLLLINAGSSILYVVATILFATGYGLTYSTLNAMVVNLAGECGLSVPVASQVFTLGYFIGLFGFPYFAGSLIAAYGIDSALIAMAGLVAANIASLGWSLRKANTESTHPNRS</sequence>
<feature type="transmembrane region" description="Helical" evidence="4">
    <location>
        <begin position="85"/>
        <end position="109"/>
    </location>
</feature>
<feature type="transmembrane region" description="Helical" evidence="4">
    <location>
        <begin position="56"/>
        <end position="79"/>
    </location>
</feature>
<feature type="transmembrane region" description="Helical" evidence="4">
    <location>
        <begin position="285"/>
        <end position="305"/>
    </location>
</feature>
<gene>
    <name evidence="7" type="ORF">J3R73_006135</name>
</gene>
<dbReference type="InterPro" id="IPR020846">
    <property type="entry name" value="MFS_dom"/>
</dbReference>
<dbReference type="PROSITE" id="PS50850">
    <property type="entry name" value="MFS"/>
    <property type="match status" value="1"/>
</dbReference>
<accession>A0ABU0FP00</accession>
<feature type="domain" description="Major facilitator superfamily (MFS) profile" evidence="6">
    <location>
        <begin position="1"/>
        <end position="377"/>
    </location>
</feature>
<evidence type="ECO:0000256" key="1">
    <source>
        <dbReference type="ARBA" id="ARBA00022692"/>
    </source>
</evidence>
<feature type="transmembrane region" description="Helical" evidence="4">
    <location>
        <begin position="121"/>
        <end position="141"/>
    </location>
</feature>
<protein>
    <submittedName>
        <fullName evidence="7">MFS family permease</fullName>
    </submittedName>
</protein>
<feature type="signal peptide" evidence="5">
    <location>
        <begin position="1"/>
        <end position="26"/>
    </location>
</feature>
<name>A0ABU0FP00_9HYPH</name>
<evidence type="ECO:0000256" key="3">
    <source>
        <dbReference type="ARBA" id="ARBA00023136"/>
    </source>
</evidence>
<dbReference type="PANTHER" id="PTHR23531">
    <property type="entry name" value="QUINOLENE RESISTANCE PROTEIN NORA"/>
    <property type="match status" value="1"/>
</dbReference>
<keyword evidence="8" id="KW-1185">Reference proteome</keyword>
<feature type="chain" id="PRO_5045684595" evidence="5">
    <location>
        <begin position="27"/>
        <end position="386"/>
    </location>
</feature>
<feature type="transmembrane region" description="Helical" evidence="4">
    <location>
        <begin position="201"/>
        <end position="224"/>
    </location>
</feature>
<dbReference type="PANTHER" id="PTHR23531:SF1">
    <property type="entry name" value="QUINOLENE RESISTANCE PROTEIN NORA"/>
    <property type="match status" value="1"/>
</dbReference>
<feature type="transmembrane region" description="Helical" evidence="4">
    <location>
        <begin position="153"/>
        <end position="170"/>
    </location>
</feature>
<feature type="transmembrane region" description="Helical" evidence="4">
    <location>
        <begin position="355"/>
        <end position="373"/>
    </location>
</feature>
<feature type="transmembrane region" description="Helical" evidence="4">
    <location>
        <begin position="230"/>
        <end position="250"/>
    </location>
</feature>
<dbReference type="InterPro" id="IPR011701">
    <property type="entry name" value="MFS"/>
</dbReference>
<dbReference type="InterPro" id="IPR036259">
    <property type="entry name" value="MFS_trans_sf"/>
</dbReference>
<dbReference type="SUPFAM" id="SSF103473">
    <property type="entry name" value="MFS general substrate transporter"/>
    <property type="match status" value="2"/>
</dbReference>
<keyword evidence="2 4" id="KW-1133">Transmembrane helix</keyword>
<evidence type="ECO:0000259" key="6">
    <source>
        <dbReference type="PROSITE" id="PS50850"/>
    </source>
</evidence>
<comment type="caution">
    <text evidence="7">The sequence shown here is derived from an EMBL/GenBank/DDBJ whole genome shotgun (WGS) entry which is preliminary data.</text>
</comment>
<evidence type="ECO:0000256" key="5">
    <source>
        <dbReference type="SAM" id="SignalP"/>
    </source>
</evidence>
<evidence type="ECO:0000313" key="7">
    <source>
        <dbReference type="EMBL" id="MDQ0396343.1"/>
    </source>
</evidence>
<dbReference type="Pfam" id="PF07690">
    <property type="entry name" value="MFS_1"/>
    <property type="match status" value="1"/>
</dbReference>
<feature type="transmembrane region" description="Helical" evidence="4">
    <location>
        <begin position="31"/>
        <end position="49"/>
    </location>
</feature>
<feature type="transmembrane region" description="Helical" evidence="4">
    <location>
        <begin position="326"/>
        <end position="349"/>
    </location>
</feature>
<proteinExistence type="predicted"/>
<dbReference type="RefSeq" id="WP_307436465.1">
    <property type="nucleotide sequence ID" value="NZ_JAUSVK010000001.1"/>
</dbReference>
<feature type="transmembrane region" description="Helical" evidence="4">
    <location>
        <begin position="262"/>
        <end position="279"/>
    </location>
</feature>
<keyword evidence="5" id="KW-0732">Signal</keyword>
<evidence type="ECO:0000256" key="4">
    <source>
        <dbReference type="SAM" id="Phobius"/>
    </source>
</evidence>
<dbReference type="Proteomes" id="UP001237448">
    <property type="component" value="Unassembled WGS sequence"/>
</dbReference>
<organism evidence="7 8">
    <name type="scientific">Labrys monachus</name>
    <dbReference type="NCBI Taxonomy" id="217067"/>
    <lineage>
        <taxon>Bacteria</taxon>
        <taxon>Pseudomonadati</taxon>
        <taxon>Pseudomonadota</taxon>
        <taxon>Alphaproteobacteria</taxon>
        <taxon>Hyphomicrobiales</taxon>
        <taxon>Xanthobacteraceae</taxon>
        <taxon>Labrys</taxon>
    </lineage>
</organism>
<evidence type="ECO:0000256" key="2">
    <source>
        <dbReference type="ARBA" id="ARBA00022989"/>
    </source>
</evidence>
<dbReference type="Gene3D" id="1.20.1250.20">
    <property type="entry name" value="MFS general substrate transporter like domains"/>
    <property type="match status" value="1"/>
</dbReference>
<dbReference type="InterPro" id="IPR052714">
    <property type="entry name" value="MFS_Exporter"/>
</dbReference>